<name>A0A844WBG3_9RHOB</name>
<accession>A0A844WBG3</accession>
<protein>
    <submittedName>
        <fullName evidence="2">Lytic transglycosylase domain-containing protein</fullName>
    </submittedName>
</protein>
<evidence type="ECO:0000313" key="3">
    <source>
        <dbReference type="Proteomes" id="UP000443843"/>
    </source>
</evidence>
<comment type="caution">
    <text evidence="2">The sequence shown here is derived from an EMBL/GenBank/DDBJ whole genome shotgun (WGS) entry which is preliminary data.</text>
</comment>
<proteinExistence type="predicted"/>
<sequence length="267" mass="29044">MHIREQFPGFAMAHRSRTGPIAGRLCGISPGRIVLTMSLVWALALCAEQADAAVMASAECDRAASIAAHETGVPAKLMQALTRQETGRNVDGELRGWPWALNVGGKGQWFATSRDLERSIAAQQASGVTNMDIGCFQINFRWHRDNFASLQDMIDPLENARYAARFLRDLHGETGDWTESVGLFHSRNTQFSKPYLRRFARIYASLDDAASPPTPGKSRRSVARQPTGARDWPSVSDAGIGSVLLSRSGGSAMDSTGTSSAGIRYSR</sequence>
<evidence type="ECO:0000256" key="1">
    <source>
        <dbReference type="SAM" id="MobiDB-lite"/>
    </source>
</evidence>
<dbReference type="Proteomes" id="UP000443843">
    <property type="component" value="Unassembled WGS sequence"/>
</dbReference>
<dbReference type="SUPFAM" id="SSF53955">
    <property type="entry name" value="Lysozyme-like"/>
    <property type="match status" value="1"/>
</dbReference>
<reference evidence="2 3" key="1">
    <citation type="submission" date="2019-11" db="EMBL/GenBank/DDBJ databases">
        <title>Pseudooceanicola pacifica sp. nov., isolated from deep-sea sediment of the Pacific Ocean.</title>
        <authorList>
            <person name="Lyu L."/>
        </authorList>
    </citation>
    <scope>NUCLEOTIDE SEQUENCE [LARGE SCALE GENOMIC DNA]</scope>
    <source>
        <strain evidence="2 3">216_PA32_1</strain>
    </source>
</reference>
<organism evidence="2 3">
    <name type="scientific">Pseudooceanicola pacificus</name>
    <dbReference type="NCBI Taxonomy" id="2676438"/>
    <lineage>
        <taxon>Bacteria</taxon>
        <taxon>Pseudomonadati</taxon>
        <taxon>Pseudomonadota</taxon>
        <taxon>Alphaproteobacteria</taxon>
        <taxon>Rhodobacterales</taxon>
        <taxon>Paracoccaceae</taxon>
        <taxon>Pseudooceanicola</taxon>
    </lineage>
</organism>
<dbReference type="RefSeq" id="WP_160380760.1">
    <property type="nucleotide sequence ID" value="NZ_WNXQ01000001.1"/>
</dbReference>
<feature type="region of interest" description="Disordered" evidence="1">
    <location>
        <begin position="209"/>
        <end position="267"/>
    </location>
</feature>
<dbReference type="AlphaFoldDB" id="A0A844WBG3"/>
<evidence type="ECO:0000313" key="2">
    <source>
        <dbReference type="EMBL" id="MWB76620.1"/>
    </source>
</evidence>
<keyword evidence="3" id="KW-1185">Reference proteome</keyword>
<gene>
    <name evidence="2" type="ORF">GLS40_01130</name>
</gene>
<dbReference type="InterPro" id="IPR023346">
    <property type="entry name" value="Lysozyme-like_dom_sf"/>
</dbReference>
<dbReference type="EMBL" id="WNXQ01000001">
    <property type="protein sequence ID" value="MWB76620.1"/>
    <property type="molecule type" value="Genomic_DNA"/>
</dbReference>